<accession>A0ABQ6KCQ4</accession>
<keyword evidence="4" id="KW-0472">Membrane</keyword>
<dbReference type="EMBL" id="BSVB01000001">
    <property type="protein sequence ID" value="GMA96246.1"/>
    <property type="molecule type" value="Genomic_DNA"/>
</dbReference>
<keyword evidence="1" id="KW-0808">Transferase</keyword>
<evidence type="ECO:0008006" key="7">
    <source>
        <dbReference type="Google" id="ProtNLM"/>
    </source>
</evidence>
<evidence type="ECO:0000313" key="5">
    <source>
        <dbReference type="EMBL" id="GMA96246.1"/>
    </source>
</evidence>
<reference evidence="6" key="1">
    <citation type="journal article" date="2019" name="Int. J. Syst. Evol. Microbiol.">
        <title>The Global Catalogue of Microorganisms (GCM) 10K type strain sequencing project: providing services to taxonomists for standard genome sequencing and annotation.</title>
        <authorList>
            <consortium name="The Broad Institute Genomics Platform"/>
            <consortium name="The Broad Institute Genome Sequencing Center for Infectious Disease"/>
            <person name="Wu L."/>
            <person name="Ma J."/>
        </authorList>
    </citation>
    <scope>NUCLEOTIDE SEQUENCE [LARGE SCALE GENOMIC DNA]</scope>
    <source>
        <strain evidence="6">NBRC 108894</strain>
    </source>
</reference>
<evidence type="ECO:0000313" key="6">
    <source>
        <dbReference type="Proteomes" id="UP001157034"/>
    </source>
</evidence>
<name>A0ABQ6KCQ4_9MICO</name>
<protein>
    <recommendedName>
        <fullName evidence="7">Signal transduction histidine kinase</fullName>
    </recommendedName>
</protein>
<dbReference type="Proteomes" id="UP001157034">
    <property type="component" value="Unassembled WGS sequence"/>
</dbReference>
<evidence type="ECO:0000256" key="3">
    <source>
        <dbReference type="ARBA" id="ARBA00023012"/>
    </source>
</evidence>
<dbReference type="InterPro" id="IPR050482">
    <property type="entry name" value="Sensor_HK_TwoCompSys"/>
</dbReference>
<feature type="transmembrane region" description="Helical" evidence="4">
    <location>
        <begin position="51"/>
        <end position="68"/>
    </location>
</feature>
<feature type="transmembrane region" description="Helical" evidence="4">
    <location>
        <begin position="132"/>
        <end position="154"/>
    </location>
</feature>
<organism evidence="5 6">
    <name type="scientific">Pseudolysinimonas kribbensis</name>
    <dbReference type="NCBI Taxonomy" id="433641"/>
    <lineage>
        <taxon>Bacteria</taxon>
        <taxon>Bacillati</taxon>
        <taxon>Actinomycetota</taxon>
        <taxon>Actinomycetes</taxon>
        <taxon>Micrococcales</taxon>
        <taxon>Microbacteriaceae</taxon>
        <taxon>Pseudolysinimonas</taxon>
    </lineage>
</organism>
<dbReference type="SUPFAM" id="SSF55874">
    <property type="entry name" value="ATPase domain of HSP90 chaperone/DNA topoisomerase II/histidine kinase"/>
    <property type="match status" value="1"/>
</dbReference>
<dbReference type="PANTHER" id="PTHR24421">
    <property type="entry name" value="NITRATE/NITRITE SENSOR PROTEIN NARX-RELATED"/>
    <property type="match status" value="1"/>
</dbReference>
<keyword evidence="3" id="KW-0902">Two-component regulatory system</keyword>
<keyword evidence="6" id="KW-1185">Reference proteome</keyword>
<evidence type="ECO:0000256" key="1">
    <source>
        <dbReference type="ARBA" id="ARBA00022679"/>
    </source>
</evidence>
<feature type="transmembrane region" description="Helical" evidence="4">
    <location>
        <begin position="75"/>
        <end position="94"/>
    </location>
</feature>
<feature type="transmembrane region" description="Helical" evidence="4">
    <location>
        <begin position="12"/>
        <end position="39"/>
    </location>
</feature>
<gene>
    <name evidence="5" type="ORF">GCM10025881_30700</name>
</gene>
<dbReference type="InterPro" id="IPR036890">
    <property type="entry name" value="HATPase_C_sf"/>
</dbReference>
<evidence type="ECO:0000256" key="4">
    <source>
        <dbReference type="SAM" id="Phobius"/>
    </source>
</evidence>
<feature type="transmembrane region" description="Helical" evidence="4">
    <location>
        <begin position="160"/>
        <end position="179"/>
    </location>
</feature>
<keyword evidence="4" id="KW-0812">Transmembrane</keyword>
<keyword evidence="2" id="KW-0418">Kinase</keyword>
<keyword evidence="4" id="KW-1133">Transmembrane helix</keyword>
<evidence type="ECO:0000256" key="2">
    <source>
        <dbReference type="ARBA" id="ARBA00022777"/>
    </source>
</evidence>
<dbReference type="Gene3D" id="3.30.565.10">
    <property type="entry name" value="Histidine kinase-like ATPase, C-terminal domain"/>
    <property type="match status" value="1"/>
</dbReference>
<comment type="caution">
    <text evidence="5">The sequence shown here is derived from an EMBL/GenBank/DDBJ whole genome shotgun (WGS) entry which is preliminary data.</text>
</comment>
<sequence length="389" mass="41664">MRVRVLPRDIAGGIITGTIAMMGWAIGATTIVVTVPMLIETLVRRGRADELPLPLVMLAVLLAGIALVARWQRRWTVLTYLALGAVASTVYELALLHGDPGILRDALFVLNRPTLALVAVGVTATSPLVGMAWVLLGYAVAGGVALAVAVLGQVPFDPGLGPTMVVVVAAVGYATFGAIQATQRRRLPNFDELERETRRMALGDDLARRTTAMVHDTVLNDLAIVMNAPDRLDPRARERLRVDLAALRSGEWLSAGESLPSVDRQDAGLRNELSVLVSEFQWRGLTVQVTGSTMGVYRFRPEAARALVASVRACFENVLRHAGATVAELELVEGPDALTVMVTDQGHGFDPGEVPPDRLGLRMSVEHRLAAVGGTARVWSAPGRAPRCC</sequence>
<proteinExistence type="predicted"/>
<dbReference type="RefSeq" id="WP_284254865.1">
    <property type="nucleotide sequence ID" value="NZ_BSVB01000001.1"/>
</dbReference>